<evidence type="ECO:0000256" key="15">
    <source>
        <dbReference type="ARBA" id="ARBA00023180"/>
    </source>
</evidence>
<keyword evidence="9" id="KW-0418">Kinase</keyword>
<dbReference type="Gramene" id="ERN11616">
    <property type="protein sequence ID" value="ERN11616"/>
    <property type="gene ID" value="AMTR_s00022p00193300"/>
</dbReference>
<keyword evidence="21" id="KW-1185">Reference proteome</keyword>
<evidence type="ECO:0000256" key="3">
    <source>
        <dbReference type="ARBA" id="ARBA00022527"/>
    </source>
</evidence>
<comment type="catalytic activity">
    <reaction evidence="17">
        <text>L-seryl-[protein] + ATP = O-phospho-L-seryl-[protein] + ADP + H(+)</text>
        <dbReference type="Rhea" id="RHEA:17989"/>
        <dbReference type="Rhea" id="RHEA-COMP:9863"/>
        <dbReference type="Rhea" id="RHEA-COMP:11604"/>
        <dbReference type="ChEBI" id="CHEBI:15378"/>
        <dbReference type="ChEBI" id="CHEBI:29999"/>
        <dbReference type="ChEBI" id="CHEBI:30616"/>
        <dbReference type="ChEBI" id="CHEBI:83421"/>
        <dbReference type="ChEBI" id="CHEBI:456216"/>
        <dbReference type="EC" id="2.7.11.1"/>
    </reaction>
</comment>
<dbReference type="InterPro" id="IPR051343">
    <property type="entry name" value="G-type_lectin_kinases/EP1-like"/>
</dbReference>
<dbReference type="GO" id="GO:0016020">
    <property type="term" value="C:membrane"/>
    <property type="evidence" value="ECO:0007669"/>
    <property type="project" value="UniProtKB-SubCell"/>
</dbReference>
<keyword evidence="3" id="KW-0723">Serine/threonine-protein kinase</keyword>
<dbReference type="FunFam" id="3.30.200.20:FF:000059">
    <property type="entry name" value="S-receptor-like serine/threonine-protein kinase"/>
    <property type="match status" value="1"/>
</dbReference>
<proteinExistence type="predicted"/>
<protein>
    <recommendedName>
        <fullName evidence="2">non-specific serine/threonine protein kinase</fullName>
        <ecNumber evidence="2">2.7.11.1</ecNumber>
    </recommendedName>
</protein>
<keyword evidence="6" id="KW-0812">Transmembrane</keyword>
<feature type="domain" description="Protein kinase" evidence="19">
    <location>
        <begin position="29"/>
        <end position="103"/>
    </location>
</feature>
<keyword evidence="5" id="KW-0808">Transferase</keyword>
<evidence type="ECO:0000256" key="5">
    <source>
        <dbReference type="ARBA" id="ARBA00022679"/>
    </source>
</evidence>
<evidence type="ECO:0000256" key="12">
    <source>
        <dbReference type="ARBA" id="ARBA00023136"/>
    </source>
</evidence>
<dbReference type="InterPro" id="IPR017441">
    <property type="entry name" value="Protein_kinase_ATP_BS"/>
</dbReference>
<dbReference type="GO" id="GO:0004674">
    <property type="term" value="F:protein serine/threonine kinase activity"/>
    <property type="evidence" value="ECO:0007669"/>
    <property type="project" value="UniProtKB-KW"/>
</dbReference>
<name>W1PV78_AMBTC</name>
<keyword evidence="13" id="KW-1015">Disulfide bond</keyword>
<evidence type="ECO:0000256" key="13">
    <source>
        <dbReference type="ARBA" id="ARBA00023157"/>
    </source>
</evidence>
<dbReference type="Gene3D" id="3.30.200.20">
    <property type="entry name" value="Phosphorylase Kinase, domain 1"/>
    <property type="match status" value="1"/>
</dbReference>
<evidence type="ECO:0000256" key="18">
    <source>
        <dbReference type="PROSITE-ProRule" id="PRU10141"/>
    </source>
</evidence>
<dbReference type="Pfam" id="PF07714">
    <property type="entry name" value="PK_Tyr_Ser-Thr"/>
    <property type="match status" value="1"/>
</dbReference>
<dbReference type="EC" id="2.7.11.1" evidence="2"/>
<dbReference type="PROSITE" id="PS00107">
    <property type="entry name" value="PROTEIN_KINASE_ATP"/>
    <property type="match status" value="1"/>
</dbReference>
<evidence type="ECO:0000256" key="6">
    <source>
        <dbReference type="ARBA" id="ARBA00022692"/>
    </source>
</evidence>
<gene>
    <name evidence="20" type="ORF">AMTR_s00022p00193300</name>
</gene>
<keyword evidence="8 18" id="KW-0547">Nucleotide-binding</keyword>
<evidence type="ECO:0000256" key="8">
    <source>
        <dbReference type="ARBA" id="ARBA00022741"/>
    </source>
</evidence>
<evidence type="ECO:0000256" key="17">
    <source>
        <dbReference type="ARBA" id="ARBA00048679"/>
    </source>
</evidence>
<dbReference type="Proteomes" id="UP000017836">
    <property type="component" value="Unassembled WGS sequence"/>
</dbReference>
<keyword evidence="15" id="KW-0325">Glycoprotein</keyword>
<dbReference type="PANTHER" id="PTHR47976">
    <property type="entry name" value="G-TYPE LECTIN S-RECEPTOR-LIKE SERINE/THREONINE-PROTEIN KINASE SD2-5"/>
    <property type="match status" value="1"/>
</dbReference>
<comment type="catalytic activity">
    <reaction evidence="16">
        <text>L-threonyl-[protein] + ATP = O-phospho-L-threonyl-[protein] + ADP + H(+)</text>
        <dbReference type="Rhea" id="RHEA:46608"/>
        <dbReference type="Rhea" id="RHEA-COMP:11060"/>
        <dbReference type="Rhea" id="RHEA-COMP:11605"/>
        <dbReference type="ChEBI" id="CHEBI:15378"/>
        <dbReference type="ChEBI" id="CHEBI:30013"/>
        <dbReference type="ChEBI" id="CHEBI:30616"/>
        <dbReference type="ChEBI" id="CHEBI:61977"/>
        <dbReference type="ChEBI" id="CHEBI:456216"/>
        <dbReference type="EC" id="2.7.11.1"/>
    </reaction>
</comment>
<keyword evidence="11" id="KW-1133">Transmembrane helix</keyword>
<evidence type="ECO:0000313" key="21">
    <source>
        <dbReference type="Proteomes" id="UP000017836"/>
    </source>
</evidence>
<keyword evidence="14" id="KW-0675">Receptor</keyword>
<evidence type="ECO:0000313" key="20">
    <source>
        <dbReference type="EMBL" id="ERN11616.1"/>
    </source>
</evidence>
<dbReference type="InterPro" id="IPR000719">
    <property type="entry name" value="Prot_kinase_dom"/>
</dbReference>
<keyword evidence="7" id="KW-0732">Signal</keyword>
<dbReference type="InterPro" id="IPR001245">
    <property type="entry name" value="Ser-Thr/Tyr_kinase_cat_dom"/>
</dbReference>
<evidence type="ECO:0000256" key="2">
    <source>
        <dbReference type="ARBA" id="ARBA00012513"/>
    </source>
</evidence>
<accession>W1PV78</accession>
<evidence type="ECO:0000256" key="7">
    <source>
        <dbReference type="ARBA" id="ARBA00022729"/>
    </source>
</evidence>
<keyword evidence="4" id="KW-0245">EGF-like domain</keyword>
<keyword evidence="10 18" id="KW-0067">ATP-binding</keyword>
<evidence type="ECO:0000256" key="9">
    <source>
        <dbReference type="ARBA" id="ARBA00022777"/>
    </source>
</evidence>
<organism evidence="20 21">
    <name type="scientific">Amborella trichopoda</name>
    <dbReference type="NCBI Taxonomy" id="13333"/>
    <lineage>
        <taxon>Eukaryota</taxon>
        <taxon>Viridiplantae</taxon>
        <taxon>Streptophyta</taxon>
        <taxon>Embryophyta</taxon>
        <taxon>Tracheophyta</taxon>
        <taxon>Spermatophyta</taxon>
        <taxon>Magnoliopsida</taxon>
        <taxon>Amborellales</taxon>
        <taxon>Amborellaceae</taxon>
        <taxon>Amborella</taxon>
    </lineage>
</organism>
<feature type="binding site" evidence="18">
    <location>
        <position position="60"/>
    </location>
    <ligand>
        <name>ATP</name>
        <dbReference type="ChEBI" id="CHEBI:30616"/>
    </ligand>
</feature>
<dbReference type="InterPro" id="IPR011009">
    <property type="entry name" value="Kinase-like_dom_sf"/>
</dbReference>
<evidence type="ECO:0000256" key="4">
    <source>
        <dbReference type="ARBA" id="ARBA00022536"/>
    </source>
</evidence>
<evidence type="ECO:0000256" key="14">
    <source>
        <dbReference type="ARBA" id="ARBA00023170"/>
    </source>
</evidence>
<sequence>MPRFMSNNVESIEANLVSFKYAQLQEATNWFKEFLGNGAYGSVYKGIMDFGREVQMAVKKQSKLVERGENEFRTDLSVIGRTHHKNLVRLLGFCDAGDQRPLI</sequence>
<evidence type="ECO:0000256" key="11">
    <source>
        <dbReference type="ARBA" id="ARBA00022989"/>
    </source>
</evidence>
<dbReference type="GO" id="GO:0005524">
    <property type="term" value="F:ATP binding"/>
    <property type="evidence" value="ECO:0007669"/>
    <property type="project" value="UniProtKB-UniRule"/>
</dbReference>
<dbReference type="PANTHER" id="PTHR47976:SF108">
    <property type="entry name" value="G-TYPE LECTIN S-RECEPTOR-LIKE SERINE_THREONINE-PROTEIN KINASE LECRK1"/>
    <property type="match status" value="1"/>
</dbReference>
<comment type="subcellular location">
    <subcellularLocation>
        <location evidence="1">Membrane</location>
        <topology evidence="1">Single-pass type I membrane protein</topology>
    </subcellularLocation>
</comment>
<dbReference type="EMBL" id="KI392687">
    <property type="protein sequence ID" value="ERN11616.1"/>
    <property type="molecule type" value="Genomic_DNA"/>
</dbReference>
<reference evidence="21" key="1">
    <citation type="journal article" date="2013" name="Science">
        <title>The Amborella genome and the evolution of flowering plants.</title>
        <authorList>
            <consortium name="Amborella Genome Project"/>
        </authorList>
    </citation>
    <scope>NUCLEOTIDE SEQUENCE [LARGE SCALE GENOMIC DNA]</scope>
</reference>
<dbReference type="SUPFAM" id="SSF56112">
    <property type="entry name" value="Protein kinase-like (PK-like)"/>
    <property type="match status" value="1"/>
</dbReference>
<evidence type="ECO:0000256" key="10">
    <source>
        <dbReference type="ARBA" id="ARBA00022840"/>
    </source>
</evidence>
<evidence type="ECO:0000256" key="1">
    <source>
        <dbReference type="ARBA" id="ARBA00004479"/>
    </source>
</evidence>
<evidence type="ECO:0000259" key="19">
    <source>
        <dbReference type="PROSITE" id="PS50011"/>
    </source>
</evidence>
<dbReference type="AlphaFoldDB" id="W1PV78"/>
<evidence type="ECO:0000256" key="16">
    <source>
        <dbReference type="ARBA" id="ARBA00047899"/>
    </source>
</evidence>
<dbReference type="HOGENOM" id="CLU_000288_139_5_1"/>
<keyword evidence="12" id="KW-0472">Membrane</keyword>
<dbReference type="PROSITE" id="PS50011">
    <property type="entry name" value="PROTEIN_KINASE_DOM"/>
    <property type="match status" value="1"/>
</dbReference>